<keyword evidence="1" id="KW-0812">Transmembrane</keyword>
<name>A0A8D5U5V4_9CREN</name>
<protein>
    <submittedName>
        <fullName evidence="2">Uncharacterized protein</fullName>
    </submittedName>
</protein>
<proteinExistence type="predicted"/>
<dbReference type="AlphaFoldDB" id="A0A8D5U5V4"/>
<dbReference type="RefSeq" id="WP_221289634.1">
    <property type="nucleotide sequence ID" value="NZ_AP024597.1"/>
</dbReference>
<keyword evidence="1" id="KW-0472">Membrane</keyword>
<dbReference type="KEGG" id="csty:KN1_09320"/>
<gene>
    <name evidence="2" type="ORF">KN1_09320</name>
</gene>
<accession>A0A8D5U5V4</accession>
<evidence type="ECO:0000313" key="2">
    <source>
        <dbReference type="EMBL" id="BCU69635.1"/>
    </source>
</evidence>
<evidence type="ECO:0000313" key="3">
    <source>
        <dbReference type="Proteomes" id="UP000825123"/>
    </source>
</evidence>
<sequence>MPIVISDHMDPDVDFYVPPGNDSAQAFEEAFLVSKIYGVAHIIVRGRLYIYASSSLPITLDPSLHFIIEGDGLGEIVYVNPNNLSNPPPAFTTGYLTSLAEIQSATPNNAVVQVPIMQISTFGWVVAFKNMRLVNITSQQWFMVSGQQNSNITITSFYFDGVQFFSNVELLYTGTVIVMNCYSNGSQLSFGTMSRDIVVMASRFENSSLTTVSPHGWSFVGCVFVGLAQVSISGNNGSIIGCVFDGATLNGQNSENVKVVASQFQNVSFSGISGNVTFTLGTGYSVVANAFYGYSVILSLGQGSWAVVGFNTFKNSANLVVLAQDGSTVENVSIIGNEFSTLPTHNSFIFVSGWSSQGTPQLTGVINVLYIAFNSFTNSAGPPYIVYGYEVTQGMRIHGIAYINVAISVVSAFISFNYFANNGGLKSNSSDKVIGYISLQQLNNNVQLIKNLILTFNVNEGNNAYLPEGQTYNAQFNVGI</sequence>
<keyword evidence="3" id="KW-1185">Reference proteome</keyword>
<reference evidence="2 3" key="1">
    <citation type="submission" date="2021-04" db="EMBL/GenBank/DDBJ databases">
        <title>Complete genome sequence of Stygiolobus sp. KN-1.</title>
        <authorList>
            <person name="Nakamura K."/>
            <person name="Sakai H."/>
            <person name="Kurosawa N."/>
        </authorList>
    </citation>
    <scope>NUCLEOTIDE SEQUENCE [LARGE SCALE GENOMIC DNA]</scope>
    <source>
        <strain evidence="2 3">KN-1</strain>
    </source>
</reference>
<dbReference type="SUPFAM" id="SSF141571">
    <property type="entry name" value="Pentapeptide repeat-like"/>
    <property type="match status" value="1"/>
</dbReference>
<dbReference type="GeneID" id="66162681"/>
<keyword evidence="1" id="KW-1133">Transmembrane helix</keyword>
<feature type="transmembrane region" description="Helical" evidence="1">
    <location>
        <begin position="399"/>
        <end position="420"/>
    </location>
</feature>
<organism evidence="2 3">
    <name type="scientific">Stygiolobus caldivivus</name>
    <dbReference type="NCBI Taxonomy" id="2824673"/>
    <lineage>
        <taxon>Archaea</taxon>
        <taxon>Thermoproteota</taxon>
        <taxon>Thermoprotei</taxon>
        <taxon>Sulfolobales</taxon>
        <taxon>Sulfolobaceae</taxon>
        <taxon>Stygiolobus</taxon>
    </lineage>
</organism>
<dbReference type="Proteomes" id="UP000825123">
    <property type="component" value="Chromosome"/>
</dbReference>
<evidence type="ECO:0000256" key="1">
    <source>
        <dbReference type="SAM" id="Phobius"/>
    </source>
</evidence>
<dbReference type="EMBL" id="AP024597">
    <property type="protein sequence ID" value="BCU69635.1"/>
    <property type="molecule type" value="Genomic_DNA"/>
</dbReference>